<evidence type="ECO:0000313" key="8">
    <source>
        <dbReference type="Proteomes" id="UP000824681"/>
    </source>
</evidence>
<evidence type="ECO:0000256" key="5">
    <source>
        <dbReference type="PROSITE-ProRule" id="PRU01240"/>
    </source>
</evidence>
<dbReference type="InterPro" id="IPR050131">
    <property type="entry name" value="Peptidase_S8_subtilisin-like"/>
</dbReference>
<proteinExistence type="inferred from homology"/>
<evidence type="ECO:0000256" key="1">
    <source>
        <dbReference type="ARBA" id="ARBA00011073"/>
    </source>
</evidence>
<dbReference type="PANTHER" id="PTHR43806:SF11">
    <property type="entry name" value="CEREVISIN-RELATED"/>
    <property type="match status" value="1"/>
</dbReference>
<dbReference type="InterPro" id="IPR015500">
    <property type="entry name" value="Peptidase_S8_subtilisin-rel"/>
</dbReference>
<keyword evidence="3 5" id="KW-0378">Hydrolase</keyword>
<dbReference type="PROSITE" id="PS51892">
    <property type="entry name" value="SUBTILASE"/>
    <property type="match status" value="1"/>
</dbReference>
<dbReference type="InterPro" id="IPR036852">
    <property type="entry name" value="Peptidase_S8/S53_dom_sf"/>
</dbReference>
<feature type="domain" description="Peptidase S8/S53" evidence="6">
    <location>
        <begin position="46"/>
        <end position="300"/>
    </location>
</feature>
<comment type="similarity">
    <text evidence="1 5">Belongs to the peptidase S8 family.</text>
</comment>
<keyword evidence="8" id="KW-1185">Reference proteome</keyword>
<feature type="active site" description="Charge relay system" evidence="5">
    <location>
        <position position="254"/>
    </location>
</feature>
<evidence type="ECO:0000256" key="3">
    <source>
        <dbReference type="ARBA" id="ARBA00022801"/>
    </source>
</evidence>
<dbReference type="EMBL" id="CP068985">
    <property type="protein sequence ID" value="QYC40353.1"/>
    <property type="molecule type" value="Genomic_DNA"/>
</dbReference>
<dbReference type="InterPro" id="IPR023828">
    <property type="entry name" value="Peptidase_S8_Ser-AS"/>
</dbReference>
<feature type="active site" description="Charge relay system" evidence="5">
    <location>
        <position position="55"/>
    </location>
</feature>
<sequence length="985" mass="102260">MGGERSPRAFVGEVGKLWLDGRVKATLTESVPQIGAPQVWQSGHTGEGVKVAVLDTGYDTDHPDLAGKVIDSQDFTGQGVEDVAGHGTHVAATIAGTGATTSGAGKGVAPGADLVVGKVLGNDGSGVESDIIAGMEWATTTAGAKVVNMSLGGPDTAGVDPMEQAVNDLSAQTGALFVISAGNEGPRSQTIGSPGSADAAVTVGAVDKQNVLAEFSSSGPRVGDLAVKPDITAPGVDIVAAKAGGGLRSASGTSMAAPHVAGAAALLAELHPDWPATRLKAALTSSAVPTPGLTAFQQGTGRVDVNAAATATVIAEGAPVFGPVSSTVNAPVTRTVSYRNLGSTPVTLTLEVSAAGAPAGLFTVSATSVTVPASGTADVTVTVDGHGRPVGSYSGQLTATTGSEVIRTAIGAYVQPEQHTLNLVVKDRLGAPANTTVWVFSRQSDTETPVAIANGSGTIDLPAGSYYLGALIKTDDTWTMAVVPANMSQDRTIILDSQQAKKATVTVGEPTARQILRETYVNFHYGVEDGLYTGFSMADYVLPVSDQGITYTAIAYFDKEGSSATSPSPYFYRIVDQRSGVPSEPTFQGTPANLTKVDVTYRGTASYASLLVQPEFDTGLSSPAALIYSPVKMPSVVTEYRTPGRWRGLLRFDGKQVLSDPREFGSGLDNTETWNGAVIGPALPAKNGYWSGTAWRDNNEMVFNYIKLHSDSEAGHGGENADTEGSMRLFRDDQQIWSNFVKPRTWLVPVTVPEAPSQYKLTASATNRNGATSTQIDTEWTFTSDATANGPLPLMVVRYRPDGLDELNRAAAGTVTPVVTSVQREPGQAVTSLASCLIESSVDDGSTWTTVAQGSTCGTPQITNPAAPGFVSLRATLADQAGNTAKQTIIRAYQVKEAPGSTRIRVQKDAGAGNRITIRGNVSPLTWSAGRDCVKVSTAVWDCWVPGIPAGQAFEYKPLINDSVWSIGSNYHGVGGTTQEITPTF</sequence>
<name>A0ABX8TY97_9ACTN</name>
<organism evidence="7 8">
    <name type="scientific">Nonomuraea coxensis DSM 45129</name>
    <dbReference type="NCBI Taxonomy" id="1122611"/>
    <lineage>
        <taxon>Bacteria</taxon>
        <taxon>Bacillati</taxon>
        <taxon>Actinomycetota</taxon>
        <taxon>Actinomycetes</taxon>
        <taxon>Streptosporangiales</taxon>
        <taxon>Streptosporangiaceae</taxon>
        <taxon>Nonomuraea</taxon>
    </lineage>
</organism>
<evidence type="ECO:0000313" key="7">
    <source>
        <dbReference type="EMBL" id="QYC40353.1"/>
    </source>
</evidence>
<accession>A0ABX8TY97</accession>
<dbReference type="SUPFAM" id="SSF52743">
    <property type="entry name" value="Subtilisin-like"/>
    <property type="match status" value="1"/>
</dbReference>
<dbReference type="EC" id="3.4.21.62" evidence="7"/>
<keyword evidence="4 5" id="KW-0720">Serine protease</keyword>
<dbReference type="PROSITE" id="PS00138">
    <property type="entry name" value="SUBTILASE_SER"/>
    <property type="match status" value="1"/>
</dbReference>
<dbReference type="Proteomes" id="UP000824681">
    <property type="component" value="Chromosome"/>
</dbReference>
<dbReference type="Gene3D" id="2.60.40.10">
    <property type="entry name" value="Immunoglobulins"/>
    <property type="match status" value="1"/>
</dbReference>
<dbReference type="InterPro" id="IPR000209">
    <property type="entry name" value="Peptidase_S8/S53_dom"/>
</dbReference>
<evidence type="ECO:0000259" key="6">
    <source>
        <dbReference type="Pfam" id="PF00082"/>
    </source>
</evidence>
<reference evidence="7 8" key="1">
    <citation type="journal article" date="2021" name="ACS Chem. Biol.">
        <title>Genomic-Led Discovery of a Novel Glycopeptide Antibiotic by Nonomuraea coxensis DSM 45129.</title>
        <authorList>
            <person name="Yushchuk O."/>
            <person name="Vior N.M."/>
            <person name="Andreo-Vidal A."/>
            <person name="Berini F."/>
            <person name="Ruckert C."/>
            <person name="Busche T."/>
            <person name="Binda E."/>
            <person name="Kalinowski J."/>
            <person name="Truman A.W."/>
            <person name="Marinelli F."/>
        </authorList>
    </citation>
    <scope>NUCLEOTIDE SEQUENCE [LARGE SCALE GENOMIC DNA]</scope>
    <source>
        <strain evidence="7 8">DSM 45129</strain>
    </source>
</reference>
<dbReference type="PANTHER" id="PTHR43806">
    <property type="entry name" value="PEPTIDASE S8"/>
    <property type="match status" value="1"/>
</dbReference>
<keyword evidence="2 5" id="KW-0645">Protease</keyword>
<evidence type="ECO:0000256" key="2">
    <source>
        <dbReference type="ARBA" id="ARBA00022670"/>
    </source>
</evidence>
<protein>
    <submittedName>
        <fullName evidence="7">Subtilisin BPN</fullName>
        <ecNumber evidence="7">3.4.21.62</ecNumber>
    </submittedName>
</protein>
<dbReference type="Pfam" id="PF00082">
    <property type="entry name" value="Peptidase_S8"/>
    <property type="match status" value="1"/>
</dbReference>
<dbReference type="Gene3D" id="3.40.50.200">
    <property type="entry name" value="Peptidase S8/S53 domain"/>
    <property type="match status" value="1"/>
</dbReference>
<dbReference type="GO" id="GO:0004252">
    <property type="term" value="F:serine-type endopeptidase activity"/>
    <property type="evidence" value="ECO:0007669"/>
    <property type="project" value="UniProtKB-EC"/>
</dbReference>
<evidence type="ECO:0000256" key="4">
    <source>
        <dbReference type="ARBA" id="ARBA00022825"/>
    </source>
</evidence>
<gene>
    <name evidence="7" type="primary">apr4</name>
    <name evidence="7" type="ORF">Nocox_13680</name>
</gene>
<dbReference type="InterPro" id="IPR013783">
    <property type="entry name" value="Ig-like_fold"/>
</dbReference>
<dbReference type="PRINTS" id="PR00723">
    <property type="entry name" value="SUBTILISIN"/>
</dbReference>
<feature type="active site" description="Charge relay system" evidence="5">
    <location>
        <position position="86"/>
    </location>
</feature>